<keyword evidence="2" id="KW-0732">Signal</keyword>
<feature type="transmembrane region" description="Helical" evidence="1">
    <location>
        <begin position="310"/>
        <end position="330"/>
    </location>
</feature>
<dbReference type="RefSeq" id="XP_003668456.1">
    <property type="nucleotide sequence ID" value="XM_003668408.1"/>
</dbReference>
<evidence type="ECO:0000256" key="1">
    <source>
        <dbReference type="SAM" id="Phobius"/>
    </source>
</evidence>
<feature type="transmembrane region" description="Helical" evidence="1">
    <location>
        <begin position="287"/>
        <end position="304"/>
    </location>
</feature>
<keyword evidence="1" id="KW-0812">Transmembrane</keyword>
<dbReference type="HOGENOM" id="CLU_792479_0_0_1"/>
<evidence type="ECO:0000256" key="2">
    <source>
        <dbReference type="SAM" id="SignalP"/>
    </source>
</evidence>
<dbReference type="Proteomes" id="UP000000689">
    <property type="component" value="Chromosome 2"/>
</dbReference>
<feature type="signal peptide" evidence="2">
    <location>
        <begin position="1"/>
        <end position="19"/>
    </location>
</feature>
<keyword evidence="4" id="KW-1185">Reference proteome</keyword>
<gene>
    <name evidence="3" type="primary">NDAI0B01790</name>
    <name evidence="3" type="ordered locus">NDAI_0B01790</name>
</gene>
<feature type="transmembrane region" description="Helical" evidence="1">
    <location>
        <begin position="6"/>
        <end position="30"/>
    </location>
</feature>
<dbReference type="EMBL" id="HE580268">
    <property type="protein sequence ID" value="CCD23213.1"/>
    <property type="molecule type" value="Genomic_DNA"/>
</dbReference>
<proteinExistence type="predicted"/>
<keyword evidence="1" id="KW-0472">Membrane</keyword>
<name>G0W602_NAUDC</name>
<evidence type="ECO:0000313" key="3">
    <source>
        <dbReference type="EMBL" id="CCD23213.1"/>
    </source>
</evidence>
<feature type="chain" id="PRO_5003411060" evidence="2">
    <location>
        <begin position="20"/>
        <end position="350"/>
    </location>
</feature>
<dbReference type="AlphaFoldDB" id="G0W602"/>
<accession>G0W602</accession>
<dbReference type="GeneID" id="11498084"/>
<dbReference type="KEGG" id="ndi:NDAI_0B01790"/>
<keyword evidence="1" id="KW-1133">Transmembrane helix</keyword>
<dbReference type="OMA" id="IDIRETM"/>
<organism evidence="3 4">
    <name type="scientific">Naumovozyma dairenensis (strain ATCC 10597 / BCRC 20456 / CBS 421 / NBRC 0211 / NRRL Y-12639)</name>
    <name type="common">Saccharomyces dairenensis</name>
    <dbReference type="NCBI Taxonomy" id="1071378"/>
    <lineage>
        <taxon>Eukaryota</taxon>
        <taxon>Fungi</taxon>
        <taxon>Dikarya</taxon>
        <taxon>Ascomycota</taxon>
        <taxon>Saccharomycotina</taxon>
        <taxon>Saccharomycetes</taxon>
        <taxon>Saccharomycetales</taxon>
        <taxon>Saccharomycetaceae</taxon>
        <taxon>Naumovozyma</taxon>
    </lineage>
</organism>
<protein>
    <submittedName>
        <fullName evidence="3">Uncharacterized protein</fullName>
    </submittedName>
</protein>
<reference evidence="3 4" key="1">
    <citation type="journal article" date="2011" name="Proc. Natl. Acad. Sci. U.S.A.">
        <title>Evolutionary erosion of yeast sex chromosomes by mating-type switching accidents.</title>
        <authorList>
            <person name="Gordon J.L."/>
            <person name="Armisen D."/>
            <person name="Proux-Wera E."/>
            <person name="Oheigeartaigh S.S."/>
            <person name="Byrne K.P."/>
            <person name="Wolfe K.H."/>
        </authorList>
    </citation>
    <scope>NUCLEOTIDE SEQUENCE [LARGE SCALE GENOMIC DNA]</scope>
    <source>
        <strain evidence="4">ATCC 10597 / BCRC 20456 / CBS 421 / NBRC 0211 / NRRL Y-12639</strain>
    </source>
</reference>
<sequence>MNLFPVYFLITYLATFVVPSPVNVTAIVNFPIVQSTHDESNFFRVQRILERIKSQEINNNNGNASIQNNYVSLLLTLNGGSKSSSNLNLTETLRSTITTLEKNVVLGSGYLNDTTTAIIPIGCLSYLKMKDDIENSLKGLEYMIDSMEQFSLSGLGDSIRDVVLIKPMKRLTEYIVNSHLLYLDWKSRYMMRNYLVDRNRVDLLEGCFKDLITIERMITIFNEALSNLTANGLEKYTKSLLESKDFKEFRSTFHEAEEKEQEVLVDALSSKILNNQSREIIATASPVRWFLYGIILLLTMGYFYTLCIPFAPACFGLLVIFVLYHLLALYRLFRGQTAILEYVESQGIFY</sequence>
<evidence type="ECO:0000313" key="4">
    <source>
        <dbReference type="Proteomes" id="UP000000689"/>
    </source>
</evidence>